<evidence type="ECO:0000313" key="1">
    <source>
        <dbReference type="EMBL" id="CAD8374319.1"/>
    </source>
</evidence>
<proteinExistence type="predicted"/>
<dbReference type="AlphaFoldDB" id="A0A7S0AUQ7"/>
<accession>A0A7S0AUQ7</accession>
<sequence>MAIDLVSGIVVDGLLKEYYAAASMLDAMRASGAQLLAMLGNLAGLVARVFYYLANLAPFSRGSPAAIMMLHHAMWMRLASSKKQRQVLQCLGLWRNGSYPLEECLIVRHASDRFTRHLYGTLLEHPSVRSPEELAKCMAAVLRKESTARPAAGEL</sequence>
<organism evidence="1">
    <name type="scientific">Pyrodinium bahamense</name>
    <dbReference type="NCBI Taxonomy" id="73915"/>
    <lineage>
        <taxon>Eukaryota</taxon>
        <taxon>Sar</taxon>
        <taxon>Alveolata</taxon>
        <taxon>Dinophyceae</taxon>
        <taxon>Gonyaulacales</taxon>
        <taxon>Pyrocystaceae</taxon>
        <taxon>Pyrodinium</taxon>
    </lineage>
</organism>
<name>A0A7S0AUQ7_9DINO</name>
<protein>
    <submittedName>
        <fullName evidence="1">Uncharacterized protein</fullName>
    </submittedName>
</protein>
<reference evidence="1" key="1">
    <citation type="submission" date="2021-01" db="EMBL/GenBank/DDBJ databases">
        <authorList>
            <person name="Corre E."/>
            <person name="Pelletier E."/>
            <person name="Niang G."/>
            <person name="Scheremetjew M."/>
            <person name="Finn R."/>
            <person name="Kale V."/>
            <person name="Holt S."/>
            <person name="Cochrane G."/>
            <person name="Meng A."/>
            <person name="Brown T."/>
            <person name="Cohen L."/>
        </authorList>
    </citation>
    <scope>NUCLEOTIDE SEQUENCE</scope>
    <source>
        <strain evidence="1">Pbaha01</strain>
    </source>
</reference>
<dbReference type="EMBL" id="HBEG01035665">
    <property type="protein sequence ID" value="CAD8374319.1"/>
    <property type="molecule type" value="Transcribed_RNA"/>
</dbReference>
<gene>
    <name evidence="1" type="ORF">PBAH0796_LOCUS21778</name>
</gene>